<accession>A0ABN3GQC4</accession>
<evidence type="ECO:0000313" key="5">
    <source>
        <dbReference type="Proteomes" id="UP001501218"/>
    </source>
</evidence>
<evidence type="ECO:0000256" key="1">
    <source>
        <dbReference type="ARBA" id="ARBA00007592"/>
    </source>
</evidence>
<comment type="similarity">
    <text evidence="1 3">Belongs to the DapA family.</text>
</comment>
<dbReference type="SMART" id="SM01130">
    <property type="entry name" value="DHDPS"/>
    <property type="match status" value="1"/>
</dbReference>
<dbReference type="InterPro" id="IPR013785">
    <property type="entry name" value="Aldolase_TIM"/>
</dbReference>
<dbReference type="PANTHER" id="PTHR12128">
    <property type="entry name" value="DIHYDRODIPICOLINATE SYNTHASE"/>
    <property type="match status" value="1"/>
</dbReference>
<dbReference type="Proteomes" id="UP001501218">
    <property type="component" value="Unassembled WGS sequence"/>
</dbReference>
<dbReference type="CDD" id="cd00408">
    <property type="entry name" value="DHDPS-like"/>
    <property type="match status" value="1"/>
</dbReference>
<dbReference type="PANTHER" id="PTHR12128:SF66">
    <property type="entry name" value="4-HYDROXY-2-OXOGLUTARATE ALDOLASE, MITOCHONDRIAL"/>
    <property type="match status" value="1"/>
</dbReference>
<dbReference type="PRINTS" id="PR00146">
    <property type="entry name" value="DHPICSNTHASE"/>
</dbReference>
<dbReference type="Gene3D" id="3.20.20.70">
    <property type="entry name" value="Aldolase class I"/>
    <property type="match status" value="1"/>
</dbReference>
<dbReference type="SUPFAM" id="SSF51569">
    <property type="entry name" value="Aldolase"/>
    <property type="match status" value="1"/>
</dbReference>
<evidence type="ECO:0000256" key="2">
    <source>
        <dbReference type="ARBA" id="ARBA00023239"/>
    </source>
</evidence>
<comment type="caution">
    <text evidence="4">The sequence shown here is derived from an EMBL/GenBank/DDBJ whole genome shotgun (WGS) entry which is preliminary data.</text>
</comment>
<keyword evidence="5" id="KW-1185">Reference proteome</keyword>
<evidence type="ECO:0000256" key="3">
    <source>
        <dbReference type="PIRNR" id="PIRNR001365"/>
    </source>
</evidence>
<dbReference type="PIRSF" id="PIRSF001365">
    <property type="entry name" value="DHDPS"/>
    <property type="match status" value="1"/>
</dbReference>
<dbReference type="EMBL" id="BAAARA010000019">
    <property type="protein sequence ID" value="GAA2358187.1"/>
    <property type="molecule type" value="Genomic_DNA"/>
</dbReference>
<gene>
    <name evidence="4" type="ORF">GCM10009854_40680</name>
</gene>
<proteinExistence type="inferred from homology"/>
<dbReference type="Pfam" id="PF00701">
    <property type="entry name" value="DHDPS"/>
    <property type="match status" value="1"/>
</dbReference>
<keyword evidence="2 3" id="KW-0456">Lyase</keyword>
<organism evidence="4 5">
    <name type="scientific">Saccharopolyspora halophila</name>
    <dbReference type="NCBI Taxonomy" id="405551"/>
    <lineage>
        <taxon>Bacteria</taxon>
        <taxon>Bacillati</taxon>
        <taxon>Actinomycetota</taxon>
        <taxon>Actinomycetes</taxon>
        <taxon>Pseudonocardiales</taxon>
        <taxon>Pseudonocardiaceae</taxon>
        <taxon>Saccharopolyspora</taxon>
    </lineage>
</organism>
<protein>
    <submittedName>
        <fullName evidence="4">Dihydrodipicolinate synthase family protein</fullName>
    </submittedName>
</protein>
<evidence type="ECO:0000313" key="4">
    <source>
        <dbReference type="EMBL" id="GAA2358187.1"/>
    </source>
</evidence>
<sequence>MFTGLSAFPLTPVTDHGIDEESFAGLVQRLAAARVDSITALGSTGSYPYLDRAERARAARLAVEHAAATPVIVGIGALRTRDVLELAQDAQDAGASGVLLAPVSYQALTADEVFGLYADVTAELSVPLVVYDNPGTTHFTFTDDLYTRIAELPNVASVKIPGVPADPGAAAERVSALRALLPASVTIGVSGDPLAATGLNAGCHAWYSVVAGTLPEPALAITRAASTGDATAATAESERLQPLWELFARHGSLRVVSAIAETLGLLGHPNLTRPLRGLPDHDRAAVTHVVQQLELH</sequence>
<reference evidence="4 5" key="1">
    <citation type="journal article" date="2019" name="Int. J. Syst. Evol. Microbiol.">
        <title>The Global Catalogue of Microorganisms (GCM) 10K type strain sequencing project: providing services to taxonomists for standard genome sequencing and annotation.</title>
        <authorList>
            <consortium name="The Broad Institute Genomics Platform"/>
            <consortium name="The Broad Institute Genome Sequencing Center for Infectious Disease"/>
            <person name="Wu L."/>
            <person name="Ma J."/>
        </authorList>
    </citation>
    <scope>NUCLEOTIDE SEQUENCE [LARGE SCALE GENOMIC DNA]</scope>
    <source>
        <strain evidence="4 5">JCM 16221</strain>
    </source>
</reference>
<name>A0ABN3GQC4_9PSEU</name>
<dbReference type="RefSeq" id="WP_344135253.1">
    <property type="nucleotide sequence ID" value="NZ_BAAARA010000019.1"/>
</dbReference>
<dbReference type="InterPro" id="IPR002220">
    <property type="entry name" value="DapA-like"/>
</dbReference>